<dbReference type="PRINTS" id="PR00080">
    <property type="entry name" value="SDRFAMILY"/>
</dbReference>
<dbReference type="GO" id="GO:0016491">
    <property type="term" value="F:oxidoreductase activity"/>
    <property type="evidence" value="ECO:0007669"/>
    <property type="project" value="UniProtKB-KW"/>
</dbReference>
<dbReference type="InterPro" id="IPR002347">
    <property type="entry name" value="SDR_fam"/>
</dbReference>
<organism evidence="3 4">
    <name type="scientific">Candidatus Acidulodesulfobacterium ferriphilum</name>
    <dbReference type="NCBI Taxonomy" id="2597223"/>
    <lineage>
        <taxon>Bacteria</taxon>
        <taxon>Deltaproteobacteria</taxon>
        <taxon>Candidatus Acidulodesulfobacterales</taxon>
        <taxon>Candidatus Acidulodesulfobacterium</taxon>
    </lineage>
</organism>
<dbReference type="Pfam" id="PF00106">
    <property type="entry name" value="adh_short"/>
    <property type="match status" value="1"/>
</dbReference>
<dbReference type="Proteomes" id="UP000320813">
    <property type="component" value="Unassembled WGS sequence"/>
</dbReference>
<evidence type="ECO:0000313" key="3">
    <source>
        <dbReference type="EMBL" id="RZD15419.1"/>
    </source>
</evidence>
<dbReference type="EMBL" id="SGBD01000001">
    <property type="protein sequence ID" value="RZD15419.1"/>
    <property type="molecule type" value="Genomic_DNA"/>
</dbReference>
<gene>
    <name evidence="3" type="ORF">EVJ47_03875</name>
</gene>
<dbReference type="InterPro" id="IPR036291">
    <property type="entry name" value="NAD(P)-bd_dom_sf"/>
</dbReference>
<accession>A0A519BDS2</accession>
<keyword evidence="1" id="KW-0560">Oxidoreductase</keyword>
<dbReference type="SUPFAM" id="SSF51735">
    <property type="entry name" value="NAD(P)-binding Rossmann-fold domains"/>
    <property type="match status" value="1"/>
</dbReference>
<name>A0A519BDS2_9DELT</name>
<comment type="similarity">
    <text evidence="2">Belongs to the short-chain dehydrogenases/reductases (SDR) family.</text>
</comment>
<comment type="caution">
    <text evidence="3">The sequence shown here is derived from an EMBL/GenBank/DDBJ whole genome shotgun (WGS) entry which is preliminary data.</text>
</comment>
<dbReference type="PANTHER" id="PTHR43157:SF31">
    <property type="entry name" value="PHOSPHATIDYLINOSITOL-GLYCAN BIOSYNTHESIS CLASS F PROTEIN"/>
    <property type="match status" value="1"/>
</dbReference>
<evidence type="ECO:0000313" key="4">
    <source>
        <dbReference type="Proteomes" id="UP000320813"/>
    </source>
</evidence>
<protein>
    <submittedName>
        <fullName evidence="3">SDR family oxidoreductase</fullName>
    </submittedName>
</protein>
<dbReference type="Gene3D" id="3.40.50.720">
    <property type="entry name" value="NAD(P)-binding Rossmann-like Domain"/>
    <property type="match status" value="1"/>
</dbReference>
<sequence length="283" mass="31891">MKTVLITGSTDGIGKQTAIILAKKGFFVLIHGRSGEKCKQTVDEISALTKNKHLDYFVYDLISLKEVFNFFNEVKRRYDNLDVLINNAGVYLNDYTLSPEGIEATFQINYLSMFFLTLNLIPIIKPRQSEAARIINVSSMAHSSEMDFENLITTAKYDGHRAYGLSKLCVIYFTIELSERLKDKNITVNCLHPGVINTKLLRAGWGGFGKFFSRDAGEGAITPVYLATSDDVANITGKYFSDLKIVKPNPVSHDINARKKLWQLSEESIRQKGYDVQEPDINI</sequence>
<dbReference type="AlphaFoldDB" id="A0A519BDS2"/>
<dbReference type="PANTHER" id="PTHR43157">
    <property type="entry name" value="PHOSPHATIDYLINOSITOL-GLYCAN BIOSYNTHESIS CLASS F PROTEIN-RELATED"/>
    <property type="match status" value="1"/>
</dbReference>
<proteinExistence type="inferred from homology"/>
<reference evidence="3 4" key="1">
    <citation type="submission" date="2019-01" db="EMBL/GenBank/DDBJ databases">
        <title>Insights into ecological role of a new deltaproteobacterial order Candidatus Sinidesulfobacterales (Sva0485) by metagenomics and metatranscriptomics.</title>
        <authorList>
            <person name="Tan S."/>
            <person name="Liu J."/>
            <person name="Fang Y."/>
            <person name="Hedlund B.P."/>
            <person name="Lian Z.H."/>
            <person name="Huang L.Y."/>
            <person name="Li J.T."/>
            <person name="Huang L.N."/>
            <person name="Li W.J."/>
            <person name="Jiang H.C."/>
            <person name="Dong H.L."/>
            <person name="Shu W.S."/>
        </authorList>
    </citation>
    <scope>NUCLEOTIDE SEQUENCE [LARGE SCALE GENOMIC DNA]</scope>
    <source>
        <strain evidence="3">AP3</strain>
    </source>
</reference>
<evidence type="ECO:0000256" key="2">
    <source>
        <dbReference type="RuleBase" id="RU000363"/>
    </source>
</evidence>
<evidence type="ECO:0000256" key="1">
    <source>
        <dbReference type="ARBA" id="ARBA00023002"/>
    </source>
</evidence>
<dbReference type="CDD" id="cd05327">
    <property type="entry name" value="retinol-DH_like_SDR_c_like"/>
    <property type="match status" value="1"/>
</dbReference>
<dbReference type="PRINTS" id="PR00081">
    <property type="entry name" value="GDHRDH"/>
</dbReference>